<dbReference type="RefSeq" id="WP_184453273.1">
    <property type="nucleotide sequence ID" value="NZ_JACHMK010000001.1"/>
</dbReference>
<protein>
    <recommendedName>
        <fullName evidence="3">EcsC family protein</fullName>
    </recommendedName>
</protein>
<comment type="caution">
    <text evidence="1">The sequence shown here is derived from an EMBL/GenBank/DDBJ whole genome shotgun (WGS) entry which is preliminary data.</text>
</comment>
<evidence type="ECO:0000313" key="2">
    <source>
        <dbReference type="Proteomes" id="UP000617426"/>
    </source>
</evidence>
<organism evidence="1 2">
    <name type="scientific">Schaalia hyovaginalis</name>
    <dbReference type="NCBI Taxonomy" id="29316"/>
    <lineage>
        <taxon>Bacteria</taxon>
        <taxon>Bacillati</taxon>
        <taxon>Actinomycetota</taxon>
        <taxon>Actinomycetes</taxon>
        <taxon>Actinomycetales</taxon>
        <taxon>Actinomycetaceae</taxon>
        <taxon>Schaalia</taxon>
    </lineage>
</organism>
<proteinExistence type="predicted"/>
<keyword evidence="2" id="KW-1185">Reference proteome</keyword>
<sequence length="261" mass="27244">MSPSRKPEASLLRIPARAWAAALEVERASTRASAERLRAAFPDATPARLVEIANARFIRRASGESATVGAVAAWPGMGTALSAGASGVQFLAFIAEAAHHCLTVAHLYGLDLKDPAKRTGLVLAALTGSLGAQEISMRTGVQALAWFSSSFVDVRTISAQKVNEILLKRFKRTAQSKFAASTIGRLAPFGIGAFIGWKAGSSLARSTVDGLMLALGPAPASFAPERVVDVLPLGDPEDSRIFEAYALDAAAADEPDSSGRG</sequence>
<evidence type="ECO:0008006" key="3">
    <source>
        <dbReference type="Google" id="ProtNLM"/>
    </source>
</evidence>
<reference evidence="1" key="1">
    <citation type="submission" date="2020-08" db="EMBL/GenBank/DDBJ databases">
        <title>Sequencing the genomes of 1000 actinobacteria strains.</title>
        <authorList>
            <person name="Klenk H.-P."/>
        </authorList>
    </citation>
    <scope>NUCLEOTIDE SEQUENCE</scope>
    <source>
        <strain evidence="1">DSM 10695</strain>
    </source>
</reference>
<accession>A0A923E674</accession>
<dbReference type="Proteomes" id="UP000617426">
    <property type="component" value="Unassembled WGS sequence"/>
</dbReference>
<gene>
    <name evidence="1" type="ORF">HD592_001662</name>
</gene>
<evidence type="ECO:0000313" key="1">
    <source>
        <dbReference type="EMBL" id="MBB6335097.1"/>
    </source>
</evidence>
<dbReference type="AlphaFoldDB" id="A0A923E674"/>
<dbReference type="EMBL" id="JACHMK010000001">
    <property type="protein sequence ID" value="MBB6335097.1"/>
    <property type="molecule type" value="Genomic_DNA"/>
</dbReference>
<name>A0A923E674_9ACTO</name>